<dbReference type="EMBL" id="FQVN01000002">
    <property type="protein sequence ID" value="SHF01945.1"/>
    <property type="molecule type" value="Genomic_DNA"/>
</dbReference>
<dbReference type="Proteomes" id="UP000184501">
    <property type="component" value="Unassembled WGS sequence"/>
</dbReference>
<keyword evidence="2" id="KW-1185">Reference proteome</keyword>
<protein>
    <submittedName>
        <fullName evidence="1">Uncharacterized protein</fullName>
    </submittedName>
</protein>
<proteinExistence type="predicted"/>
<dbReference type="RefSeq" id="WP_159447702.1">
    <property type="nucleotide sequence ID" value="NZ_FQVN01000002.1"/>
</dbReference>
<organism evidence="1 2">
    <name type="scientific">Streptoalloteichus hindustanus</name>
    <dbReference type="NCBI Taxonomy" id="2017"/>
    <lineage>
        <taxon>Bacteria</taxon>
        <taxon>Bacillati</taxon>
        <taxon>Actinomycetota</taxon>
        <taxon>Actinomycetes</taxon>
        <taxon>Pseudonocardiales</taxon>
        <taxon>Pseudonocardiaceae</taxon>
        <taxon>Streptoalloteichus</taxon>
    </lineage>
</organism>
<evidence type="ECO:0000313" key="2">
    <source>
        <dbReference type="Proteomes" id="UP000184501"/>
    </source>
</evidence>
<reference evidence="1 2" key="1">
    <citation type="submission" date="2016-11" db="EMBL/GenBank/DDBJ databases">
        <authorList>
            <person name="Jaros S."/>
            <person name="Januszkiewicz K."/>
            <person name="Wedrychowicz H."/>
        </authorList>
    </citation>
    <scope>NUCLEOTIDE SEQUENCE [LARGE SCALE GENOMIC DNA]</scope>
    <source>
        <strain evidence="1 2">DSM 44523</strain>
    </source>
</reference>
<sequence>MAARDRQPCPLTDRLGLLTTADKGYVSHEVDRYPARRPECSARRAFEISSG</sequence>
<accession>A0A1M4Y890</accession>
<dbReference type="AlphaFoldDB" id="A0A1M4Y890"/>
<name>A0A1M4Y890_STRHI</name>
<gene>
    <name evidence="1" type="ORF">SAMN05444320_102274</name>
</gene>
<dbReference type="OrthoDB" id="4962032at2"/>
<evidence type="ECO:0000313" key="1">
    <source>
        <dbReference type="EMBL" id="SHF01945.1"/>
    </source>
</evidence>